<evidence type="ECO:0000313" key="6">
    <source>
        <dbReference type="EMBL" id="TCS33251.1"/>
    </source>
</evidence>
<dbReference type="SUPFAM" id="SSF51182">
    <property type="entry name" value="RmlC-like cupins"/>
    <property type="match status" value="1"/>
</dbReference>
<evidence type="ECO:0008006" key="8">
    <source>
        <dbReference type="Google" id="ProtNLM"/>
    </source>
</evidence>
<feature type="binding site" evidence="2">
    <location>
        <position position="103"/>
    </location>
    <ligand>
        <name>Fe cation</name>
        <dbReference type="ChEBI" id="CHEBI:24875"/>
    </ligand>
</feature>
<keyword evidence="2" id="KW-0408">Iron</keyword>
<dbReference type="Proteomes" id="UP000295382">
    <property type="component" value="Unassembled WGS sequence"/>
</dbReference>
<dbReference type="InterPro" id="IPR011051">
    <property type="entry name" value="RmlC_Cupin_sf"/>
</dbReference>
<sequence length="234" mass="25932">MFQLRKANQRGHSQIDWLDSYHTFSFSDYYDPGHMGWGPLRVINDDTVAPGAGFPTHSHRDMEIISYVLEGELQHKDTLGTGSVIRPGDVQLMEAGTGIAHSEFNASTISPVHFLQIWIIPDRAGIAPSYQQTHFADAEKQDNFRLIVSPDGANGSLRIQQDVRLYSALLNSERTLNWQLDSARKAYIHVARGSVVINGIGLQAGDGVRICEEAELAFANAQTADILLFDLPDQ</sequence>
<reference evidence="6 7" key="1">
    <citation type="submission" date="2019-03" db="EMBL/GenBank/DDBJ databases">
        <title>Genomic Encyclopedia of Type Strains, Phase IV (KMG-IV): sequencing the most valuable type-strain genomes for metagenomic binning, comparative biology and taxonomic classification.</title>
        <authorList>
            <person name="Goeker M."/>
        </authorList>
    </citation>
    <scope>NUCLEOTIDE SEQUENCE [LARGE SCALE GENOMIC DNA]</scope>
    <source>
        <strain evidence="6 7">DSM 7445</strain>
    </source>
</reference>
<feature type="domain" description="Quercetin 2,3-dioxygenase C-terminal cupin" evidence="5">
    <location>
        <begin position="146"/>
        <end position="231"/>
    </location>
</feature>
<dbReference type="CDD" id="cd02910">
    <property type="entry name" value="cupin_Yhhw_N"/>
    <property type="match status" value="1"/>
</dbReference>
<dbReference type="OrthoDB" id="321327at2"/>
<evidence type="ECO:0000313" key="7">
    <source>
        <dbReference type="Proteomes" id="UP000295382"/>
    </source>
</evidence>
<proteinExistence type="inferred from homology"/>
<dbReference type="Gene3D" id="2.60.120.10">
    <property type="entry name" value="Jelly Rolls"/>
    <property type="match status" value="2"/>
</dbReference>
<dbReference type="PANTHER" id="PTHR43212:SF3">
    <property type="entry name" value="QUERCETIN 2,3-DIOXYGENASE"/>
    <property type="match status" value="1"/>
</dbReference>
<gene>
    <name evidence="6" type="ORF">EDC30_1173</name>
</gene>
<dbReference type="Pfam" id="PF02678">
    <property type="entry name" value="Pirin"/>
    <property type="match status" value="1"/>
</dbReference>
<comment type="similarity">
    <text evidence="1 3">Belongs to the pirin family.</text>
</comment>
<comment type="cofactor">
    <cofactor evidence="2">
        <name>Fe cation</name>
        <dbReference type="ChEBI" id="CHEBI:24875"/>
    </cofactor>
    <text evidence="2">Binds 1 Fe cation per subunit.</text>
</comment>
<protein>
    <recommendedName>
        <fullName evidence="8">Quercetin 2,3-dioxygenase</fullName>
    </recommendedName>
</protein>
<evidence type="ECO:0000256" key="3">
    <source>
        <dbReference type="RuleBase" id="RU003457"/>
    </source>
</evidence>
<evidence type="ECO:0000259" key="5">
    <source>
        <dbReference type="Pfam" id="PF17954"/>
    </source>
</evidence>
<feature type="binding site" evidence="2">
    <location>
        <position position="101"/>
    </location>
    <ligand>
        <name>Fe cation</name>
        <dbReference type="ChEBI" id="CHEBI:24875"/>
    </ligand>
</feature>
<dbReference type="PIRSF" id="PIRSF006232">
    <property type="entry name" value="Pirin"/>
    <property type="match status" value="1"/>
</dbReference>
<dbReference type="PANTHER" id="PTHR43212">
    <property type="entry name" value="QUERCETIN 2,3-DIOXYGENASE"/>
    <property type="match status" value="1"/>
</dbReference>
<dbReference type="EMBL" id="SLZQ01000017">
    <property type="protein sequence ID" value="TCS33251.1"/>
    <property type="molecule type" value="Genomic_DNA"/>
</dbReference>
<evidence type="ECO:0000256" key="1">
    <source>
        <dbReference type="ARBA" id="ARBA00008416"/>
    </source>
</evidence>
<dbReference type="InterPro" id="IPR003829">
    <property type="entry name" value="Pirin_N_dom"/>
</dbReference>
<dbReference type="RefSeq" id="WP_132260208.1">
    <property type="nucleotide sequence ID" value="NZ_SLZQ01000017.1"/>
</dbReference>
<keyword evidence="2" id="KW-0479">Metal-binding</keyword>
<evidence type="ECO:0000259" key="4">
    <source>
        <dbReference type="Pfam" id="PF02678"/>
    </source>
</evidence>
<feature type="domain" description="Pirin N-terminal" evidence="4">
    <location>
        <begin position="6"/>
        <end position="119"/>
    </location>
</feature>
<accession>A0A4R3HP96</accession>
<feature type="binding site" evidence="2">
    <location>
        <position position="59"/>
    </location>
    <ligand>
        <name>Fe cation</name>
        <dbReference type="ChEBI" id="CHEBI:24875"/>
    </ligand>
</feature>
<dbReference type="GO" id="GO:0046872">
    <property type="term" value="F:metal ion binding"/>
    <property type="evidence" value="ECO:0007669"/>
    <property type="project" value="UniProtKB-KW"/>
</dbReference>
<dbReference type="InterPro" id="IPR014710">
    <property type="entry name" value="RmlC-like_jellyroll"/>
</dbReference>
<feature type="binding site" evidence="2">
    <location>
        <position position="57"/>
    </location>
    <ligand>
        <name>Fe cation</name>
        <dbReference type="ChEBI" id="CHEBI:24875"/>
    </ligand>
</feature>
<dbReference type="AlphaFoldDB" id="A0A4R3HP96"/>
<evidence type="ECO:0000256" key="2">
    <source>
        <dbReference type="PIRSR" id="PIRSR006232-1"/>
    </source>
</evidence>
<keyword evidence="7" id="KW-1185">Reference proteome</keyword>
<name>A0A4R3HP96_PAULE</name>
<dbReference type="InterPro" id="IPR012093">
    <property type="entry name" value="Pirin"/>
</dbReference>
<dbReference type="InterPro" id="IPR041602">
    <property type="entry name" value="Quercetinase_C"/>
</dbReference>
<comment type="caution">
    <text evidence="6">The sequence shown here is derived from an EMBL/GenBank/DDBJ whole genome shotgun (WGS) entry which is preliminary data.</text>
</comment>
<dbReference type="Pfam" id="PF17954">
    <property type="entry name" value="Pirin_C_2"/>
    <property type="match status" value="1"/>
</dbReference>
<organism evidence="6 7">
    <name type="scientific">Paucimonas lemoignei</name>
    <name type="common">Pseudomonas lemoignei</name>
    <dbReference type="NCBI Taxonomy" id="29443"/>
    <lineage>
        <taxon>Bacteria</taxon>
        <taxon>Pseudomonadati</taxon>
        <taxon>Pseudomonadota</taxon>
        <taxon>Betaproteobacteria</taxon>
        <taxon>Burkholderiales</taxon>
        <taxon>Burkholderiaceae</taxon>
        <taxon>Paucimonas</taxon>
    </lineage>
</organism>